<evidence type="ECO:0000256" key="3">
    <source>
        <dbReference type="ARBA" id="ARBA00023054"/>
    </source>
</evidence>
<dbReference type="PANTHER" id="PTHR30563:SF0">
    <property type="entry name" value="DNA RECOMBINATION PROTEIN RMUC"/>
    <property type="match status" value="1"/>
</dbReference>
<evidence type="ECO:0000256" key="7">
    <source>
        <dbReference type="SAM" id="Phobius"/>
    </source>
</evidence>
<organism evidence="8">
    <name type="scientific">Desulfurivibrio alkaliphilus</name>
    <dbReference type="NCBI Taxonomy" id="427923"/>
    <lineage>
        <taxon>Bacteria</taxon>
        <taxon>Pseudomonadati</taxon>
        <taxon>Thermodesulfobacteriota</taxon>
        <taxon>Desulfobulbia</taxon>
        <taxon>Desulfobulbales</taxon>
        <taxon>Desulfobulbaceae</taxon>
        <taxon>Desulfurivibrio</taxon>
    </lineage>
</organism>
<dbReference type="Pfam" id="PF02646">
    <property type="entry name" value="RmuC"/>
    <property type="match status" value="1"/>
</dbReference>
<gene>
    <name evidence="8" type="ORF">ENN98_00595</name>
</gene>
<feature type="region of interest" description="Disordered" evidence="6">
    <location>
        <begin position="472"/>
        <end position="499"/>
    </location>
</feature>
<dbReference type="PANTHER" id="PTHR30563">
    <property type="entry name" value="DNA RECOMBINATION PROTEIN RMUC"/>
    <property type="match status" value="1"/>
</dbReference>
<comment type="similarity">
    <text evidence="2">Belongs to the RmuC family.</text>
</comment>
<proteinExistence type="inferred from homology"/>
<feature type="transmembrane region" description="Helical" evidence="7">
    <location>
        <begin position="6"/>
        <end position="26"/>
    </location>
</feature>
<protein>
    <submittedName>
        <fullName evidence="8">DNA recombination protein RmuC</fullName>
    </submittedName>
</protein>
<sequence length="499" mass="55651">MPMAAYLGLGVLLGVLAGAGAVWVYWRRRFAWFRERLLENAEARARADQALWEERVAGRDQRLAVSCGEIEELNRRLAAQQAENVVLSGRVAELATSLEGERKITEEKQALLIEARKELADAFKALSGDIFQQNSQSFLELAKATFSRLQEKASGDLEQRRQAIQEMVAPLKESLQKVDSQLRLVEKERVDAYAGLTEQVKNLATSQLRLQGETANLVRALRTPNTRGRWGEIQLRRVVEMAGMVEYCDFIEQESVQGPAGRLRPDLLIKLPNHKHIVVDSKAALSAYLEAIEAPDDELRRLKLREHARQIRTHLTQLSSKAYWEQFQPSPEFVVLFLPGENFFSAALEQDPELIEFGVAQRVILATPTTLIALLRAVSYGWRQEKIAEHAHQIGELGRLLYDRLCVLAGHFHAVRRGLGVAVESYNRAVGSLESRVLVTARKLKELDPAMGKDLESPEALDLQPRVLQLAEESGESGGDAAGVAGDGAEVDVSGEEKR</sequence>
<dbReference type="Proteomes" id="UP000885986">
    <property type="component" value="Unassembled WGS sequence"/>
</dbReference>
<keyword evidence="4" id="KW-0233">DNA recombination</keyword>
<evidence type="ECO:0000313" key="8">
    <source>
        <dbReference type="EMBL" id="HET97207.1"/>
    </source>
</evidence>
<reference evidence="8" key="1">
    <citation type="journal article" date="2020" name="mSystems">
        <title>Genome- and Community-Level Interaction Insights into Carbon Utilization and Element Cycling Functions of Hydrothermarchaeota in Hydrothermal Sediment.</title>
        <authorList>
            <person name="Zhou Z."/>
            <person name="Liu Y."/>
            <person name="Xu W."/>
            <person name="Pan J."/>
            <person name="Luo Z.H."/>
            <person name="Li M."/>
        </authorList>
    </citation>
    <scope>NUCLEOTIDE SEQUENCE [LARGE SCALE GENOMIC DNA]</scope>
    <source>
        <strain evidence="8">SpSt-1224</strain>
    </source>
</reference>
<dbReference type="AlphaFoldDB" id="A0A7C2TGK3"/>
<evidence type="ECO:0000256" key="4">
    <source>
        <dbReference type="ARBA" id="ARBA00023172"/>
    </source>
</evidence>
<feature type="coiled-coil region" evidence="5">
    <location>
        <begin position="63"/>
        <end position="90"/>
    </location>
</feature>
<keyword evidence="7" id="KW-1133">Transmembrane helix</keyword>
<evidence type="ECO:0000256" key="2">
    <source>
        <dbReference type="ARBA" id="ARBA00009840"/>
    </source>
</evidence>
<name>A0A7C2TGK3_9BACT</name>
<evidence type="ECO:0000256" key="1">
    <source>
        <dbReference type="ARBA" id="ARBA00003416"/>
    </source>
</evidence>
<feature type="compositionally biased region" description="Acidic residues" evidence="6">
    <location>
        <begin position="489"/>
        <end position="499"/>
    </location>
</feature>
<keyword evidence="7" id="KW-0472">Membrane</keyword>
<evidence type="ECO:0000256" key="6">
    <source>
        <dbReference type="SAM" id="MobiDB-lite"/>
    </source>
</evidence>
<comment type="caution">
    <text evidence="8">The sequence shown here is derived from an EMBL/GenBank/DDBJ whole genome shotgun (WGS) entry which is preliminary data.</text>
</comment>
<dbReference type="EMBL" id="DSDS01000011">
    <property type="protein sequence ID" value="HET97207.1"/>
    <property type="molecule type" value="Genomic_DNA"/>
</dbReference>
<keyword evidence="7" id="KW-0812">Transmembrane</keyword>
<comment type="function">
    <text evidence="1">Involved in DNA recombination.</text>
</comment>
<dbReference type="GO" id="GO:0006310">
    <property type="term" value="P:DNA recombination"/>
    <property type="evidence" value="ECO:0007669"/>
    <property type="project" value="UniProtKB-KW"/>
</dbReference>
<evidence type="ECO:0000256" key="5">
    <source>
        <dbReference type="SAM" id="Coils"/>
    </source>
</evidence>
<accession>A0A7C2TGK3</accession>
<keyword evidence="3 5" id="KW-0175">Coiled coil</keyword>
<dbReference type="InterPro" id="IPR003798">
    <property type="entry name" value="DNA_recombination_RmuC"/>
</dbReference>